<accession>A0A4S8SNE1</accession>
<dbReference type="InterPro" id="IPR018202">
    <property type="entry name" value="Ser_caboxypep_ser_AS"/>
</dbReference>
<name>A0A4S8SNE1_AURPU</name>
<comment type="caution">
    <text evidence="7">The sequence shown here is derived from an EMBL/GenBank/DDBJ whole genome shotgun (WGS) entry which is preliminary data.</text>
</comment>
<sequence>MPLVSVLSTLLFAAGAIAGRSPQHVNKKLPERMRREPAGDFPAVGLDKRAASKKKKHIIPQNSNTTKYAVDGTKIPDVNFDIGKSNRSRYYLHTPDDLLGESYAGLMPISSQQNASELYFWFFPSADTHASDEIVIWLNGGPGCSSLEGLLQENGPFLWQYGTYAPVKNNYNWNNLTNVVWVEQPAGTGFSSKGSTPAATNEEEVAEQFAGFWANFMNTFGLHNKKVYITGESYAGFYVPYIADNFIQKNNSRLYDVHGIMIYDPSISYDVVLQDIPATPFVDYWGPLFNLNQTFMDDIHNRSDACGYTAFMEEALTFPPKGLLPSPPNADYSMPGCELWNDIYNAVSLVNPCFDIYQVATTCPLLYDVLGFPGSFDYLPEGVQIYFNRTDVQKAINAPIQEWEECTGGILRRDTSEYTSLSVLPKVIEHTNNVIIGQGMLDYIISYNGTLMAINNMTWNGAQGFSKGPSAYEEFFVPYHSELNLGDLAGSGVQGAWHTERGLTFATVQLSGHMIPQYAPSAAYRMVEKLLGRTKTLGDKSNFSTQKGNFGNSFNFITANPSPTVMLGVVWSVEMHNVFDISLVVRREALSFTFSVEGCTDLKNIVHFYRLNTPRHGRGRWLEVTEFSTRGGLYGVLVWRDSDNPVISGLAK</sequence>
<keyword evidence="5" id="KW-0325">Glycoprotein</keyword>
<evidence type="ECO:0000313" key="7">
    <source>
        <dbReference type="EMBL" id="THV72466.1"/>
    </source>
</evidence>
<dbReference type="PANTHER" id="PTHR11802:SF479">
    <property type="entry name" value="CARBOXYPEPTIDASE"/>
    <property type="match status" value="1"/>
</dbReference>
<reference evidence="7 8" key="1">
    <citation type="submission" date="2018-10" db="EMBL/GenBank/DDBJ databases">
        <title>Fifty Aureobasidium pullulans genomes reveal a recombining polyextremotolerant generalist.</title>
        <authorList>
            <person name="Gostincar C."/>
            <person name="Turk M."/>
            <person name="Zajc J."/>
            <person name="Gunde-Cimerman N."/>
        </authorList>
    </citation>
    <scope>NUCLEOTIDE SEQUENCE [LARGE SCALE GENOMIC DNA]</scope>
    <source>
        <strain evidence="7 8">EXF-11900</strain>
    </source>
</reference>
<evidence type="ECO:0000313" key="8">
    <source>
        <dbReference type="Proteomes" id="UP000304951"/>
    </source>
</evidence>
<dbReference type="Gene3D" id="3.40.50.1820">
    <property type="entry name" value="alpha/beta hydrolase"/>
    <property type="match status" value="1"/>
</dbReference>
<gene>
    <name evidence="7" type="ORF">D6D28_03943</name>
</gene>
<dbReference type="GO" id="GO:0006508">
    <property type="term" value="P:proteolysis"/>
    <property type="evidence" value="ECO:0007669"/>
    <property type="project" value="UniProtKB-KW"/>
</dbReference>
<dbReference type="AlphaFoldDB" id="A0A4S8SNE1"/>
<evidence type="ECO:0000256" key="4">
    <source>
        <dbReference type="ARBA" id="ARBA00022801"/>
    </source>
</evidence>
<dbReference type="PROSITE" id="PS00131">
    <property type="entry name" value="CARBOXYPEPT_SER_SER"/>
    <property type="match status" value="1"/>
</dbReference>
<feature type="signal peptide" evidence="6">
    <location>
        <begin position="1"/>
        <end position="18"/>
    </location>
</feature>
<evidence type="ECO:0000256" key="2">
    <source>
        <dbReference type="ARBA" id="ARBA00022645"/>
    </source>
</evidence>
<comment type="similarity">
    <text evidence="1 6">Belongs to the peptidase S10 family.</text>
</comment>
<keyword evidence="3 6" id="KW-0645">Protease</keyword>
<keyword evidence="4 6" id="KW-0378">Hydrolase</keyword>
<keyword evidence="2 6" id="KW-0121">Carboxypeptidase</keyword>
<dbReference type="EMBL" id="QZAF01000126">
    <property type="protein sequence ID" value="THV72466.1"/>
    <property type="molecule type" value="Genomic_DNA"/>
</dbReference>
<protein>
    <recommendedName>
        <fullName evidence="6">Carboxypeptidase</fullName>
        <ecNumber evidence="6">3.4.16.-</ecNumber>
    </recommendedName>
</protein>
<keyword evidence="6" id="KW-0732">Signal</keyword>
<feature type="chain" id="PRO_5021044137" description="Carboxypeptidase" evidence="6">
    <location>
        <begin position="19"/>
        <end position="652"/>
    </location>
</feature>
<evidence type="ECO:0000256" key="3">
    <source>
        <dbReference type="ARBA" id="ARBA00022670"/>
    </source>
</evidence>
<dbReference type="EC" id="3.4.16.-" evidence="6"/>
<organism evidence="7 8">
    <name type="scientific">Aureobasidium pullulans</name>
    <name type="common">Black yeast</name>
    <name type="synonym">Pullularia pullulans</name>
    <dbReference type="NCBI Taxonomy" id="5580"/>
    <lineage>
        <taxon>Eukaryota</taxon>
        <taxon>Fungi</taxon>
        <taxon>Dikarya</taxon>
        <taxon>Ascomycota</taxon>
        <taxon>Pezizomycotina</taxon>
        <taxon>Dothideomycetes</taxon>
        <taxon>Dothideomycetidae</taxon>
        <taxon>Dothideales</taxon>
        <taxon>Saccotheciaceae</taxon>
        <taxon>Aureobasidium</taxon>
    </lineage>
</organism>
<dbReference type="Proteomes" id="UP000304951">
    <property type="component" value="Unassembled WGS sequence"/>
</dbReference>
<dbReference type="InterPro" id="IPR029058">
    <property type="entry name" value="AB_hydrolase_fold"/>
</dbReference>
<evidence type="ECO:0000256" key="1">
    <source>
        <dbReference type="ARBA" id="ARBA00009431"/>
    </source>
</evidence>
<evidence type="ECO:0000256" key="6">
    <source>
        <dbReference type="RuleBase" id="RU361156"/>
    </source>
</evidence>
<dbReference type="InterPro" id="IPR001563">
    <property type="entry name" value="Peptidase_S10"/>
</dbReference>
<dbReference type="Pfam" id="PF00450">
    <property type="entry name" value="Peptidase_S10"/>
    <property type="match status" value="1"/>
</dbReference>
<dbReference type="PROSITE" id="PS00560">
    <property type="entry name" value="CARBOXYPEPT_SER_HIS"/>
    <property type="match status" value="1"/>
</dbReference>
<dbReference type="GO" id="GO:0004185">
    <property type="term" value="F:serine-type carboxypeptidase activity"/>
    <property type="evidence" value="ECO:0007669"/>
    <property type="project" value="UniProtKB-UniRule"/>
</dbReference>
<dbReference type="SUPFAM" id="SSF53474">
    <property type="entry name" value="alpha/beta-Hydrolases"/>
    <property type="match status" value="1"/>
</dbReference>
<dbReference type="InterPro" id="IPR033124">
    <property type="entry name" value="Ser_caboxypep_his_AS"/>
</dbReference>
<dbReference type="PRINTS" id="PR00724">
    <property type="entry name" value="CRBOXYPTASEC"/>
</dbReference>
<evidence type="ECO:0000256" key="5">
    <source>
        <dbReference type="ARBA" id="ARBA00023180"/>
    </source>
</evidence>
<dbReference type="PANTHER" id="PTHR11802">
    <property type="entry name" value="SERINE PROTEASE FAMILY S10 SERINE CARBOXYPEPTIDASE"/>
    <property type="match status" value="1"/>
</dbReference>
<proteinExistence type="inferred from homology"/>